<protein>
    <submittedName>
        <fullName evidence="2 3">Uncharacterized protein</fullName>
    </submittedName>
</protein>
<feature type="compositionally biased region" description="Basic and acidic residues" evidence="1">
    <location>
        <begin position="690"/>
        <end position="701"/>
    </location>
</feature>
<proteinExistence type="predicted"/>
<evidence type="ECO:0000313" key="2">
    <source>
        <dbReference type="EMBL" id="ELU11352.1"/>
    </source>
</evidence>
<organism evidence="2">
    <name type="scientific">Capitella teleta</name>
    <name type="common">Polychaete worm</name>
    <dbReference type="NCBI Taxonomy" id="283909"/>
    <lineage>
        <taxon>Eukaryota</taxon>
        <taxon>Metazoa</taxon>
        <taxon>Spiralia</taxon>
        <taxon>Lophotrochozoa</taxon>
        <taxon>Annelida</taxon>
        <taxon>Polychaeta</taxon>
        <taxon>Sedentaria</taxon>
        <taxon>Scolecida</taxon>
        <taxon>Capitellidae</taxon>
        <taxon>Capitella</taxon>
    </lineage>
</organism>
<keyword evidence="4" id="KW-1185">Reference proteome</keyword>
<sequence>MSGFVCSSFQEHVFRKEICANCRKSKIAHASPAPQPAKRVSITRKSEEREASSPAQKENGTKKPIEKRSPPRSTKTSPESRKSSPESKKISPEGKKPFLKKGKSVDKLDDKSEAKPTVRSSKPKVVRKALSMDVGQNLNKTTANISPTGQKGTRPLQRPPVPPPEAPKMPEKKPLKVNQNIQKTDSVKSEKAKPEGSHYYHKYDVSQRGKLSTNGKSEKPVDKTPLAAPYTVMDVSKVPMEQKPEPEQLAPKLPTSPTPTKAGKGVLGRQRKAVSEKPPAPFPEGGKLANDQKENVPDKLVTKTANTKPDSLPIAKIITQSSEKRLSQDSAYEPISVEETGSNDRPGEVTLKNHQAKMAFLAGAPVDCKKSSEEEVPSSSLESPEMDEKADKKKKSGKSFFDKLLRRGSGSKGEESTQHEDKSLEIRIKSPKRERASMTFGSETKITISAPEVVMSRSLIETTTSASAINLSRNDEGKPKARLPIDKEVIRHSNPNINVSPASPSVTVPTANNPIDTKRPSTDEPLNVSVDLPPPKPKKTASLKKPAAPPPSVPSISFSVAVSAPGISPTVATLPEAPKRPNEDHVAFYKPHDGVSGTTTYSSESESKGSFADGDNNAEGQVVLRKNSKAKRSDSRLSNSSRRAMDVPPPPPPLVLPTKEPSPPSNRVGSFIAATLPGSGSSPKKPKSSKSKEPKSPDKPTAKVKSPKVKKGSTRTLDISGPIAVTPMTGGMMSSSKDDNSMPKKRFDSKKKHNRNRTVTEGIDIDIDSLACDDNEEDVNQLLEGRNSKFVNRALPPPPDEQTPCNKFENVYEFVPSDTSKPRQRECYEDIDSIYDNPAEVVESSSTNSSLSQHSHTVMHTVSDDLYLEPVKTKDDPNDSYPDIIPASALKKKGSVDDSVSSTSSCVSQPHVMPYANVEVSFDENRQVLTTNDAFKKISSLNLETLLQRGEEIFAKFVFPKAKFSDRLKWRDFSIGCNGIELSLGLTGFYKGRCYKVSHKETYLMVSGKSLPKNLLDQGHVHVLSPTGMFKDRISADYFPQPAGTDPKVYKLFGTEQTNIAILGYSSIESLPTYIQVLSRKHKSSPAAFERSACYIMSHILNGLLSLYERNIEVTKVHSNDILIVTSKTDEKYGVVSLTSPPKDVEGNDNQLFDCIITLIFLALKVRWNQREDPYCLITVKSKYSLALKKLVSLLYQKQFTLQSLIMARNIIEFVLWGPSDDEAKLMKASPEGPAQAHSVWLEVARCKLINEMATKTKETTLEHACLLRFMCSMSGRALADTAKIIDINV</sequence>
<reference evidence="3" key="3">
    <citation type="submission" date="2015-06" db="UniProtKB">
        <authorList>
            <consortium name="EnsemblMetazoa"/>
        </authorList>
    </citation>
    <scope>IDENTIFICATION</scope>
</reference>
<dbReference type="EMBL" id="KB296765">
    <property type="protein sequence ID" value="ELU11352.1"/>
    <property type="molecule type" value="Genomic_DNA"/>
</dbReference>
<dbReference type="PANTHER" id="PTHR37970">
    <property type="entry name" value="PROTEIN CBG08587"/>
    <property type="match status" value="1"/>
</dbReference>
<feature type="region of interest" description="Disordered" evidence="1">
    <location>
        <begin position="26"/>
        <end position="440"/>
    </location>
</feature>
<feature type="compositionally biased region" description="Polar residues" evidence="1">
    <location>
        <begin position="493"/>
        <end position="515"/>
    </location>
</feature>
<dbReference type="PANTHER" id="PTHR37970:SF1">
    <property type="entry name" value="SERINE-RICH ADHESIN FOR PLATELETS"/>
    <property type="match status" value="1"/>
</dbReference>
<name>R7UYK1_CAPTE</name>
<dbReference type="EnsemblMetazoa" id="CapteT210637">
    <property type="protein sequence ID" value="CapteP210637"/>
    <property type="gene ID" value="CapteG210637"/>
</dbReference>
<feature type="compositionally biased region" description="Basic and acidic residues" evidence="1">
    <location>
        <begin position="103"/>
        <end position="116"/>
    </location>
</feature>
<feature type="compositionally biased region" description="Basic and acidic residues" evidence="1">
    <location>
        <begin position="412"/>
        <end position="436"/>
    </location>
</feature>
<feature type="compositionally biased region" description="Pro residues" evidence="1">
    <location>
        <begin position="647"/>
        <end position="664"/>
    </location>
</feature>
<dbReference type="Proteomes" id="UP000014760">
    <property type="component" value="Unassembled WGS sequence"/>
</dbReference>
<dbReference type="OrthoDB" id="6096242at2759"/>
<dbReference type="HOGENOM" id="CLU_262323_0_0_1"/>
<feature type="compositionally biased region" description="Polar residues" evidence="1">
    <location>
        <begin position="134"/>
        <end position="151"/>
    </location>
</feature>
<feature type="compositionally biased region" description="Pro residues" evidence="1">
    <location>
        <begin position="157"/>
        <end position="167"/>
    </location>
</feature>
<feature type="compositionally biased region" description="Low complexity" evidence="1">
    <location>
        <begin position="554"/>
        <end position="565"/>
    </location>
</feature>
<feature type="region of interest" description="Disordered" evidence="1">
    <location>
        <begin position="492"/>
        <end position="755"/>
    </location>
</feature>
<feature type="compositionally biased region" description="Basic and acidic residues" evidence="1">
    <location>
        <begin position="736"/>
        <end position="746"/>
    </location>
</feature>
<reference evidence="2 4" key="2">
    <citation type="journal article" date="2013" name="Nature">
        <title>Insights into bilaterian evolution from three spiralian genomes.</title>
        <authorList>
            <person name="Simakov O."/>
            <person name="Marletaz F."/>
            <person name="Cho S.J."/>
            <person name="Edsinger-Gonzales E."/>
            <person name="Havlak P."/>
            <person name="Hellsten U."/>
            <person name="Kuo D.H."/>
            <person name="Larsson T."/>
            <person name="Lv J."/>
            <person name="Arendt D."/>
            <person name="Savage R."/>
            <person name="Osoegawa K."/>
            <person name="de Jong P."/>
            <person name="Grimwood J."/>
            <person name="Chapman J.A."/>
            <person name="Shapiro H."/>
            <person name="Aerts A."/>
            <person name="Otillar R.P."/>
            <person name="Terry A.Y."/>
            <person name="Boore J.L."/>
            <person name="Grigoriev I.V."/>
            <person name="Lindberg D.R."/>
            <person name="Seaver E.C."/>
            <person name="Weisblat D.A."/>
            <person name="Putnam N.H."/>
            <person name="Rokhsar D.S."/>
        </authorList>
    </citation>
    <scope>NUCLEOTIDE SEQUENCE</scope>
    <source>
        <strain evidence="2 4">I ESC-2004</strain>
    </source>
</reference>
<reference evidence="4" key="1">
    <citation type="submission" date="2012-12" db="EMBL/GenBank/DDBJ databases">
        <authorList>
            <person name="Hellsten U."/>
            <person name="Grimwood J."/>
            <person name="Chapman J.A."/>
            <person name="Shapiro H."/>
            <person name="Aerts A."/>
            <person name="Otillar R.P."/>
            <person name="Terry A.Y."/>
            <person name="Boore J.L."/>
            <person name="Simakov O."/>
            <person name="Marletaz F."/>
            <person name="Cho S.-J."/>
            <person name="Edsinger-Gonzales E."/>
            <person name="Havlak P."/>
            <person name="Kuo D.-H."/>
            <person name="Larsson T."/>
            <person name="Lv J."/>
            <person name="Arendt D."/>
            <person name="Savage R."/>
            <person name="Osoegawa K."/>
            <person name="de Jong P."/>
            <person name="Lindberg D.R."/>
            <person name="Seaver E.C."/>
            <person name="Weisblat D.A."/>
            <person name="Putnam N.H."/>
            <person name="Grigoriev I.V."/>
            <person name="Rokhsar D.S."/>
        </authorList>
    </citation>
    <scope>NUCLEOTIDE SEQUENCE</scope>
    <source>
        <strain evidence="4">I ESC-2004</strain>
    </source>
</reference>
<feature type="compositionally biased region" description="Low complexity" evidence="1">
    <location>
        <begin position="596"/>
        <end position="610"/>
    </location>
</feature>
<feature type="compositionally biased region" description="Basic and acidic residues" evidence="1">
    <location>
        <begin position="290"/>
        <end position="301"/>
    </location>
</feature>
<feature type="compositionally biased region" description="Basic and acidic residues" evidence="1">
    <location>
        <begin position="78"/>
        <end position="96"/>
    </location>
</feature>
<evidence type="ECO:0000313" key="3">
    <source>
        <dbReference type="EnsemblMetazoa" id="CapteP210637"/>
    </source>
</evidence>
<evidence type="ECO:0000313" key="4">
    <source>
        <dbReference type="Proteomes" id="UP000014760"/>
    </source>
</evidence>
<gene>
    <name evidence="2" type="ORF">CAPTEDRAFT_210637</name>
</gene>
<feature type="compositionally biased region" description="Basic and acidic residues" evidence="1">
    <location>
        <begin position="577"/>
        <end position="593"/>
    </location>
</feature>
<feature type="compositionally biased region" description="Basic and acidic residues" evidence="1">
    <location>
        <begin position="185"/>
        <end position="207"/>
    </location>
</feature>
<dbReference type="EMBL" id="AMQN01005769">
    <property type="status" value="NOT_ANNOTATED_CDS"/>
    <property type="molecule type" value="Genomic_DNA"/>
</dbReference>
<evidence type="ECO:0000256" key="1">
    <source>
        <dbReference type="SAM" id="MobiDB-lite"/>
    </source>
</evidence>
<feature type="compositionally biased region" description="Basic and acidic residues" evidence="1">
    <location>
        <begin position="59"/>
        <end position="69"/>
    </location>
</feature>
<accession>R7UYK1</accession>
<dbReference type="OMA" id="PPTYRYS"/>